<accession>A0A9P0VQ57</accession>
<protein>
    <submittedName>
        <fullName evidence="1">Uncharacterized protein</fullName>
    </submittedName>
</protein>
<sequence>IIGVATVGFSGCFANCESIETTKTVFVSTNLPEKTAYVLKTLVSGSSSGTGLSKTPCAATTYEVRDLDHTSPKSASGTFWRRTRSPNQDSRQKLLLCNLIFPEVGQICGANW</sequence>
<dbReference type="AlphaFoldDB" id="A0A9P0VQ57"/>
<dbReference type="Proteomes" id="UP001152888">
    <property type="component" value="Unassembled WGS sequence"/>
</dbReference>
<gene>
    <name evidence="1" type="ORF">ACAOBT_LOCUS35753</name>
</gene>
<evidence type="ECO:0000313" key="1">
    <source>
        <dbReference type="EMBL" id="CAH2017032.1"/>
    </source>
</evidence>
<proteinExistence type="predicted"/>
<reference evidence="1" key="1">
    <citation type="submission" date="2022-03" db="EMBL/GenBank/DDBJ databases">
        <authorList>
            <person name="Sayadi A."/>
        </authorList>
    </citation>
    <scope>NUCLEOTIDE SEQUENCE</scope>
</reference>
<evidence type="ECO:0000313" key="2">
    <source>
        <dbReference type="Proteomes" id="UP001152888"/>
    </source>
</evidence>
<name>A0A9P0VQ57_ACAOB</name>
<feature type="non-terminal residue" evidence="1">
    <location>
        <position position="1"/>
    </location>
</feature>
<comment type="caution">
    <text evidence="1">The sequence shown here is derived from an EMBL/GenBank/DDBJ whole genome shotgun (WGS) entry which is preliminary data.</text>
</comment>
<dbReference type="EMBL" id="CAKOFQ010009094">
    <property type="protein sequence ID" value="CAH2017032.1"/>
    <property type="molecule type" value="Genomic_DNA"/>
</dbReference>
<keyword evidence="2" id="KW-1185">Reference proteome</keyword>
<organism evidence="1 2">
    <name type="scientific">Acanthoscelides obtectus</name>
    <name type="common">Bean weevil</name>
    <name type="synonym">Bruchus obtectus</name>
    <dbReference type="NCBI Taxonomy" id="200917"/>
    <lineage>
        <taxon>Eukaryota</taxon>
        <taxon>Metazoa</taxon>
        <taxon>Ecdysozoa</taxon>
        <taxon>Arthropoda</taxon>
        <taxon>Hexapoda</taxon>
        <taxon>Insecta</taxon>
        <taxon>Pterygota</taxon>
        <taxon>Neoptera</taxon>
        <taxon>Endopterygota</taxon>
        <taxon>Coleoptera</taxon>
        <taxon>Polyphaga</taxon>
        <taxon>Cucujiformia</taxon>
        <taxon>Chrysomeloidea</taxon>
        <taxon>Chrysomelidae</taxon>
        <taxon>Bruchinae</taxon>
        <taxon>Bruchini</taxon>
        <taxon>Acanthoscelides</taxon>
    </lineage>
</organism>